<dbReference type="RefSeq" id="WP_126639710.1">
    <property type="nucleotide sequence ID" value="NZ_BIFH01000025.1"/>
</dbReference>
<dbReference type="InterPro" id="IPR014710">
    <property type="entry name" value="RmlC-like_jellyroll"/>
</dbReference>
<dbReference type="AlphaFoldDB" id="A0A401YT07"/>
<dbReference type="Proteomes" id="UP000286931">
    <property type="component" value="Unassembled WGS sequence"/>
</dbReference>
<protein>
    <recommendedName>
        <fullName evidence="3">3-hydroxyanthranilate 3,4-dioxygenase</fullName>
    </recommendedName>
</protein>
<keyword evidence="2" id="KW-1185">Reference proteome</keyword>
<comment type="caution">
    <text evidence="1">The sequence shown here is derived from an EMBL/GenBank/DDBJ whole genome shotgun (WGS) entry which is preliminary data.</text>
</comment>
<dbReference type="InterPro" id="IPR011051">
    <property type="entry name" value="RmlC_Cupin_sf"/>
</dbReference>
<organism evidence="1 2">
    <name type="scientific">Embleya hyalina</name>
    <dbReference type="NCBI Taxonomy" id="516124"/>
    <lineage>
        <taxon>Bacteria</taxon>
        <taxon>Bacillati</taxon>
        <taxon>Actinomycetota</taxon>
        <taxon>Actinomycetes</taxon>
        <taxon>Kitasatosporales</taxon>
        <taxon>Streptomycetaceae</taxon>
        <taxon>Embleya</taxon>
    </lineage>
</organism>
<dbReference type="Gene3D" id="2.60.120.10">
    <property type="entry name" value="Jelly Rolls"/>
    <property type="match status" value="1"/>
</dbReference>
<dbReference type="OrthoDB" id="5002379at2"/>
<dbReference type="SUPFAM" id="SSF51182">
    <property type="entry name" value="RmlC-like cupins"/>
    <property type="match status" value="1"/>
</dbReference>
<gene>
    <name evidence="1" type="ORF">EHYA_05446</name>
</gene>
<reference evidence="1 2" key="1">
    <citation type="submission" date="2018-12" db="EMBL/GenBank/DDBJ databases">
        <title>Draft genome sequence of Embleya hyalina NBRC 13850T.</title>
        <authorList>
            <person name="Komaki H."/>
            <person name="Hosoyama A."/>
            <person name="Kimura A."/>
            <person name="Ichikawa N."/>
            <person name="Tamura T."/>
        </authorList>
    </citation>
    <scope>NUCLEOTIDE SEQUENCE [LARGE SCALE GENOMIC DNA]</scope>
    <source>
        <strain evidence="1 2">NBRC 13850</strain>
    </source>
</reference>
<evidence type="ECO:0000313" key="2">
    <source>
        <dbReference type="Proteomes" id="UP000286931"/>
    </source>
</evidence>
<evidence type="ECO:0000313" key="1">
    <source>
        <dbReference type="EMBL" id="GCD97750.1"/>
    </source>
</evidence>
<accession>A0A401YT07</accession>
<evidence type="ECO:0008006" key="3">
    <source>
        <dbReference type="Google" id="ProtNLM"/>
    </source>
</evidence>
<dbReference type="EMBL" id="BIFH01000025">
    <property type="protein sequence ID" value="GCD97750.1"/>
    <property type="molecule type" value="Genomic_DNA"/>
</dbReference>
<proteinExistence type="predicted"/>
<sequence length="181" mass="20209">MTRRRRMLKSLETGPELGDHVEAAVLPADTDPQLYLAYNRLAQPFHLICQHDTVLSQMSGTVEVHLRESSVNRFVMGTGDHVYVPAGTPHRIVPREEGVTLRYMPLDAGRLGVAWFCAGCGHELTRYEWEHDNDVPLSHYYAATCTRFTADEAARTCRDCAAVHPEIDLSAFELPEAVGTS</sequence>
<name>A0A401YT07_9ACTN</name>